<keyword evidence="8" id="KW-0539">Nucleus</keyword>
<feature type="domain" description="HAT C-terminal dimerisation" evidence="10">
    <location>
        <begin position="535"/>
        <end position="600"/>
    </location>
</feature>
<reference evidence="11 12" key="1">
    <citation type="submission" date="2024-09" db="EMBL/GenBank/DDBJ databases">
        <title>A chromosome-level genome assembly of Gray's grenadier anchovy, Coilia grayii.</title>
        <authorList>
            <person name="Fu Z."/>
        </authorList>
    </citation>
    <scope>NUCLEOTIDE SEQUENCE [LARGE SCALE GENOMIC DNA]</scope>
    <source>
        <strain evidence="11">G4</strain>
        <tissue evidence="11">Muscle</tissue>
    </source>
</reference>
<gene>
    <name evidence="11" type="ORF">ACEWY4_018246</name>
</gene>
<evidence type="ECO:0000256" key="1">
    <source>
        <dbReference type="ARBA" id="ARBA00004123"/>
    </source>
</evidence>
<dbReference type="SUPFAM" id="SSF53098">
    <property type="entry name" value="Ribonuclease H-like"/>
    <property type="match status" value="1"/>
</dbReference>
<dbReference type="PANTHER" id="PTHR46481">
    <property type="entry name" value="ZINC FINGER BED DOMAIN-CONTAINING PROTEIN 4"/>
    <property type="match status" value="1"/>
</dbReference>
<dbReference type="EMBL" id="JBHFQA010000015">
    <property type="protein sequence ID" value="KAL2087187.1"/>
    <property type="molecule type" value="Genomic_DNA"/>
</dbReference>
<dbReference type="GO" id="GO:0003677">
    <property type="term" value="F:DNA binding"/>
    <property type="evidence" value="ECO:0007669"/>
    <property type="project" value="UniProtKB-KW"/>
</dbReference>
<keyword evidence="12" id="KW-1185">Reference proteome</keyword>
<dbReference type="InterPro" id="IPR036236">
    <property type="entry name" value="Znf_C2H2_sf"/>
</dbReference>
<dbReference type="PANTHER" id="PTHR46481:SF4">
    <property type="entry name" value="ZINC FINGER BED DOMAIN-CONTAINING PROTEIN 4"/>
    <property type="match status" value="1"/>
</dbReference>
<dbReference type="InterPro" id="IPR008906">
    <property type="entry name" value="HATC_C_dom"/>
</dbReference>
<dbReference type="Proteomes" id="UP001591681">
    <property type="component" value="Unassembled WGS sequence"/>
</dbReference>
<evidence type="ECO:0000256" key="6">
    <source>
        <dbReference type="ARBA" id="ARBA00023125"/>
    </source>
</evidence>
<keyword evidence="3" id="KW-0863">Zinc-finger</keyword>
<dbReference type="Gene3D" id="1.10.10.1070">
    <property type="entry name" value="Zinc finger, BED domain-containing"/>
    <property type="match status" value="1"/>
</dbReference>
<proteinExistence type="predicted"/>
<evidence type="ECO:0000259" key="10">
    <source>
        <dbReference type="Pfam" id="PF05699"/>
    </source>
</evidence>
<evidence type="ECO:0000259" key="9">
    <source>
        <dbReference type="Pfam" id="PF02892"/>
    </source>
</evidence>
<keyword evidence="6" id="KW-0238">DNA-binding</keyword>
<protein>
    <recommendedName>
        <fullName evidence="13">BED-type domain-containing protein</fullName>
    </recommendedName>
</protein>
<dbReference type="SUPFAM" id="SSF140996">
    <property type="entry name" value="Hermes dimerisation domain"/>
    <property type="match status" value="1"/>
</dbReference>
<comment type="caution">
    <text evidence="11">The sequence shown here is derived from an EMBL/GenBank/DDBJ whole genome shotgun (WGS) entry which is preliminary data.</text>
</comment>
<dbReference type="Pfam" id="PF02892">
    <property type="entry name" value="zf-BED"/>
    <property type="match status" value="1"/>
</dbReference>
<evidence type="ECO:0000313" key="12">
    <source>
        <dbReference type="Proteomes" id="UP001591681"/>
    </source>
</evidence>
<keyword evidence="7" id="KW-0804">Transcription</keyword>
<sequence length="610" mass="69145">MEPERAGEENRDDLHTPVGVKSWVWKYFGFRKNEGEVVRDVAVCKDCRCELRYCGNTSNLSAHLKRRHGIDGDCQEKTQASKPTTSLTTFFPQTLSNTSKRAKNITKAIAYFICKDIRPYCVVENEGFRYLLEVLEPRYKIPSRQHFSESYIPNFYTKVRDEVIQDLMKAQRVAITSDGWTSCTTESYITVTCHFIDNEWQMNNHVLQTRVLGDTHSGVNIGQVLRGACEEWGLTNKAPALVTDNASSMIKAGKEAGLSPHIMCFAHTLHLSTQDGLKIAATDRLLGRVRRIVGFFHRSAVATTVLKEKQSLLDLPCHKLKADVKTRWNSEMLERFLEQQAAVTAALLDKKVRKGSCDIHTLSEGDLVAAEQMVGLLSPLKAATTLMCEEKQPTVSIVAPLRMKLLAHFEYAPDDAPLIKEMKRVMAEDLRERYVDEEPFLLRAAALDPRFKKLPFLCDERRTQTFECLAEEAAQLKEQRVKCPPLSKKSKVLEDLFGDAFCTEDLSVRKKTSKELAYDEIRKYREVASLSLGGKVLEWWKAHQSEFPLLANLAKTYLCIPATSVPSERVFSTAGDIVRSERSVLSSEHVDQLIFLKKNLTRSTAERIEV</sequence>
<keyword evidence="4" id="KW-0862">Zinc</keyword>
<accession>A0ABD1JJ49</accession>
<dbReference type="InterPro" id="IPR012337">
    <property type="entry name" value="RNaseH-like_sf"/>
</dbReference>
<dbReference type="InterPro" id="IPR003656">
    <property type="entry name" value="Znf_BED"/>
</dbReference>
<keyword evidence="5" id="KW-0805">Transcription regulation</keyword>
<feature type="domain" description="BED-type" evidence="9">
    <location>
        <begin position="24"/>
        <end position="68"/>
    </location>
</feature>
<dbReference type="SUPFAM" id="SSF57667">
    <property type="entry name" value="beta-beta-alpha zinc fingers"/>
    <property type="match status" value="1"/>
</dbReference>
<evidence type="ECO:0000256" key="5">
    <source>
        <dbReference type="ARBA" id="ARBA00023015"/>
    </source>
</evidence>
<evidence type="ECO:0000256" key="2">
    <source>
        <dbReference type="ARBA" id="ARBA00022723"/>
    </source>
</evidence>
<comment type="subcellular location">
    <subcellularLocation>
        <location evidence="1">Nucleus</location>
    </subcellularLocation>
</comment>
<evidence type="ECO:0000313" key="11">
    <source>
        <dbReference type="EMBL" id="KAL2087187.1"/>
    </source>
</evidence>
<dbReference type="Pfam" id="PF05699">
    <property type="entry name" value="Dimer_Tnp_hAT"/>
    <property type="match status" value="1"/>
</dbReference>
<organism evidence="11 12">
    <name type="scientific">Coilia grayii</name>
    <name type="common">Gray's grenadier anchovy</name>
    <dbReference type="NCBI Taxonomy" id="363190"/>
    <lineage>
        <taxon>Eukaryota</taxon>
        <taxon>Metazoa</taxon>
        <taxon>Chordata</taxon>
        <taxon>Craniata</taxon>
        <taxon>Vertebrata</taxon>
        <taxon>Euteleostomi</taxon>
        <taxon>Actinopterygii</taxon>
        <taxon>Neopterygii</taxon>
        <taxon>Teleostei</taxon>
        <taxon>Clupei</taxon>
        <taxon>Clupeiformes</taxon>
        <taxon>Clupeoidei</taxon>
        <taxon>Engraulidae</taxon>
        <taxon>Coilinae</taxon>
        <taxon>Coilia</taxon>
    </lineage>
</organism>
<evidence type="ECO:0000256" key="4">
    <source>
        <dbReference type="ARBA" id="ARBA00022833"/>
    </source>
</evidence>
<dbReference type="InterPro" id="IPR052035">
    <property type="entry name" value="ZnF_BED_domain_contain"/>
</dbReference>
<evidence type="ECO:0000256" key="7">
    <source>
        <dbReference type="ARBA" id="ARBA00023163"/>
    </source>
</evidence>
<evidence type="ECO:0000256" key="3">
    <source>
        <dbReference type="ARBA" id="ARBA00022771"/>
    </source>
</evidence>
<dbReference type="GO" id="GO:0008270">
    <property type="term" value="F:zinc ion binding"/>
    <property type="evidence" value="ECO:0007669"/>
    <property type="project" value="UniProtKB-KW"/>
</dbReference>
<evidence type="ECO:0008006" key="13">
    <source>
        <dbReference type="Google" id="ProtNLM"/>
    </source>
</evidence>
<evidence type="ECO:0000256" key="8">
    <source>
        <dbReference type="ARBA" id="ARBA00023242"/>
    </source>
</evidence>
<keyword evidence="2" id="KW-0479">Metal-binding</keyword>
<dbReference type="GO" id="GO:0005634">
    <property type="term" value="C:nucleus"/>
    <property type="evidence" value="ECO:0007669"/>
    <property type="project" value="UniProtKB-SubCell"/>
</dbReference>
<dbReference type="AlphaFoldDB" id="A0ABD1JJ49"/>
<name>A0ABD1JJ49_9TELE</name>
<dbReference type="SMART" id="SM00614">
    <property type="entry name" value="ZnF_BED"/>
    <property type="match status" value="1"/>
</dbReference>